<dbReference type="EMBL" id="JAWJWE010000001">
    <property type="protein sequence ID" value="KAK6643833.1"/>
    <property type="molecule type" value="Genomic_DNA"/>
</dbReference>
<accession>A0AAN8SBX5</accession>
<organism evidence="1 2">
    <name type="scientific">Polyplax serrata</name>
    <name type="common">Common mouse louse</name>
    <dbReference type="NCBI Taxonomy" id="468196"/>
    <lineage>
        <taxon>Eukaryota</taxon>
        <taxon>Metazoa</taxon>
        <taxon>Ecdysozoa</taxon>
        <taxon>Arthropoda</taxon>
        <taxon>Hexapoda</taxon>
        <taxon>Insecta</taxon>
        <taxon>Pterygota</taxon>
        <taxon>Neoptera</taxon>
        <taxon>Paraneoptera</taxon>
        <taxon>Psocodea</taxon>
        <taxon>Troctomorpha</taxon>
        <taxon>Phthiraptera</taxon>
        <taxon>Anoplura</taxon>
        <taxon>Polyplacidae</taxon>
        <taxon>Polyplax</taxon>
    </lineage>
</organism>
<protein>
    <submittedName>
        <fullName evidence="1">Uncharacterized protein</fullName>
    </submittedName>
</protein>
<gene>
    <name evidence="1" type="ORF">RUM43_000096</name>
</gene>
<dbReference type="Proteomes" id="UP001372834">
    <property type="component" value="Unassembled WGS sequence"/>
</dbReference>
<evidence type="ECO:0000313" key="2">
    <source>
        <dbReference type="Proteomes" id="UP001372834"/>
    </source>
</evidence>
<reference evidence="1 2" key="1">
    <citation type="submission" date="2023-10" db="EMBL/GenBank/DDBJ databases">
        <title>Genomes of two closely related lineages of the louse Polyplax serrata with different host specificities.</title>
        <authorList>
            <person name="Martinu J."/>
            <person name="Tarabai H."/>
            <person name="Stefka J."/>
            <person name="Hypsa V."/>
        </authorList>
    </citation>
    <scope>NUCLEOTIDE SEQUENCE [LARGE SCALE GENOMIC DNA]</scope>
    <source>
        <strain evidence="1">HR10_N</strain>
    </source>
</reference>
<comment type="caution">
    <text evidence="1">The sequence shown here is derived from an EMBL/GenBank/DDBJ whole genome shotgun (WGS) entry which is preliminary data.</text>
</comment>
<evidence type="ECO:0000313" key="1">
    <source>
        <dbReference type="EMBL" id="KAK6643833.1"/>
    </source>
</evidence>
<name>A0AAN8SBX5_POLSC</name>
<dbReference type="AlphaFoldDB" id="A0AAN8SBX5"/>
<sequence length="65" mass="7485">MESKESKRTDSEDFVYLPDVSKSIVENKSVIYDGRTLNLNNGDSLELDNFMSEEHTQGKHALFKF</sequence>
<proteinExistence type="predicted"/>